<gene>
    <name evidence="1" type="ORF">SACC_28000</name>
</gene>
<protein>
    <submittedName>
        <fullName evidence="1">Uncharacterized protein</fullName>
    </submittedName>
</protein>
<accession>A0AAQ4CVF2</accession>
<evidence type="ECO:0000313" key="2">
    <source>
        <dbReference type="Proteomes" id="UP001319921"/>
    </source>
</evidence>
<keyword evidence="2" id="KW-1185">Reference proteome</keyword>
<dbReference type="EMBL" id="AP025226">
    <property type="protein sequence ID" value="BDB99783.1"/>
    <property type="molecule type" value="Genomic_DNA"/>
</dbReference>
<dbReference type="GeneID" id="68867525"/>
<dbReference type="KEGG" id="scas:SACC_28000"/>
<dbReference type="Proteomes" id="UP001319921">
    <property type="component" value="Chromosome"/>
</dbReference>
<reference evidence="1 2" key="1">
    <citation type="journal article" date="2022" name="Microbiol. Resour. Announc.">
        <title>Complete Genome Sequence of the Hyperthermophilic and Acidophilic Archaeon Saccharolobus caldissimus Strain HS-3T.</title>
        <authorList>
            <person name="Sakai H.D."/>
            <person name="Kurosawa N."/>
        </authorList>
    </citation>
    <scope>NUCLEOTIDE SEQUENCE [LARGE SCALE GENOMIC DNA]</scope>
    <source>
        <strain evidence="1 2">JCM32116</strain>
    </source>
</reference>
<proteinExistence type="predicted"/>
<dbReference type="AlphaFoldDB" id="A0AAQ4CVF2"/>
<evidence type="ECO:0000313" key="1">
    <source>
        <dbReference type="EMBL" id="BDB99783.1"/>
    </source>
</evidence>
<sequence length="85" mass="9547">MKEVINYARSLNLNVGYPDFKISLCYASMPTSFVIRSDGKLSKCALLLDSEVNVVGELSKDGSLKLDLDKIKWWSRDYLVAILTS</sequence>
<organism evidence="1 2">
    <name type="scientific">Saccharolobus caldissimus</name>
    <dbReference type="NCBI Taxonomy" id="1702097"/>
    <lineage>
        <taxon>Archaea</taxon>
        <taxon>Thermoproteota</taxon>
        <taxon>Thermoprotei</taxon>
        <taxon>Sulfolobales</taxon>
        <taxon>Sulfolobaceae</taxon>
        <taxon>Saccharolobus</taxon>
    </lineage>
</organism>
<dbReference type="RefSeq" id="WP_229570280.1">
    <property type="nucleotide sequence ID" value="NZ_AP025226.1"/>
</dbReference>
<name>A0AAQ4CVF2_9CREN</name>